<sequence>MTAALATDPTTAQHRVQASLEDADGVVTVAVMTSPSKALELQLQMRQNAEELQDFLRDLESWEKDIKQTDDKLTRESGASDQSLPPIRNRNYKKKVKSKSKLPAKTQIHENVKAAKIKSYDYEAWDKFDVDKILEDLDKGNSTHESESEDEDGIRVDTEKALAEKNKGNVFFKEEKYDDAIESYTRGMNADPYNPVLPTNRAAVFCKLKKFAVAESDCNLAIALNRNYAKAYSRRGACRLALKNFQGAKEDYERFLELEPNNSEAEDELKKIVQAMTLQENAKLEQPEKQSKRPELTEEEKKSIAEQQRKQQAITDKDLGNGYFKEGKYEAAIECYTRGIAADGTNALLPANRAMAYLKVQKYEEAEKDCTQAISLDGSYSKAFARRGTARTALGKLKEAQEDFEIVLKLEPGNKQALTELAKIRTELSESGLCRVQECLPPSAIEKQQQHVVKPIDKPPHLRSSKPLRRMIIQEVSDEIPTTDMPDLSATDQGTLLIGKHTSSIVTDQSSSHDGIVSPCGTPKAKLLKIEDSSNTAILPQTSGCSLHAASQPCSVKREDKLLLPTVDTAASFEIPPVPANSFQLESDFRRLKGNPDVLYMYLKQIEPSLYPKLFQKSLDPDVFNQILKILHNFYLGKEPPALVLEILQRLSELKRFDMAIMFMTESEKKTVSALFSHIEMSGYIESSAENLKKRYGL</sequence>
<evidence type="ECO:0000256" key="4">
    <source>
        <dbReference type="ARBA" id="ARBA00040133"/>
    </source>
</evidence>
<feature type="region of interest" description="Disordered" evidence="7">
    <location>
        <begin position="68"/>
        <end position="104"/>
    </location>
</feature>
<dbReference type="Pfam" id="PF07719">
    <property type="entry name" value="TPR_2"/>
    <property type="match status" value="1"/>
</dbReference>
<feature type="repeat" description="TPR" evidence="6">
    <location>
        <begin position="161"/>
        <end position="194"/>
    </location>
</feature>
<feature type="repeat" description="TPR" evidence="6">
    <location>
        <begin position="313"/>
        <end position="346"/>
    </location>
</feature>
<evidence type="ECO:0000259" key="8">
    <source>
        <dbReference type="Pfam" id="PF13877"/>
    </source>
</evidence>
<evidence type="ECO:0000256" key="6">
    <source>
        <dbReference type="PROSITE-ProRule" id="PRU00339"/>
    </source>
</evidence>
<dbReference type="InterPro" id="IPR019734">
    <property type="entry name" value="TPR_rpt"/>
</dbReference>
<dbReference type="FunFam" id="1.25.40.10:FF:000057">
    <property type="entry name" value="RNA polymerase II associated protein 3"/>
    <property type="match status" value="1"/>
</dbReference>
<feature type="compositionally biased region" description="Basic residues" evidence="7">
    <location>
        <begin position="90"/>
        <end position="102"/>
    </location>
</feature>
<evidence type="ECO:0000256" key="1">
    <source>
        <dbReference type="ARBA" id="ARBA00022737"/>
    </source>
</evidence>
<feature type="compositionally biased region" description="Basic and acidic residues" evidence="7">
    <location>
        <begin position="282"/>
        <end position="312"/>
    </location>
</feature>
<dbReference type="Pfam" id="PF13877">
    <property type="entry name" value="RPAP3_C"/>
    <property type="match status" value="1"/>
</dbReference>
<evidence type="ECO:0000313" key="10">
    <source>
        <dbReference type="Proteomes" id="UP001066276"/>
    </source>
</evidence>
<accession>A0AAV7SHD1</accession>
<evidence type="ECO:0000313" key="9">
    <source>
        <dbReference type="EMBL" id="KAJ1163493.1"/>
    </source>
</evidence>
<dbReference type="Gene3D" id="1.25.40.10">
    <property type="entry name" value="Tetratricopeptide repeat domain"/>
    <property type="match status" value="2"/>
</dbReference>
<feature type="repeat" description="TPR" evidence="6">
    <location>
        <begin position="229"/>
        <end position="262"/>
    </location>
</feature>
<dbReference type="InterPro" id="IPR013105">
    <property type="entry name" value="TPR_2"/>
</dbReference>
<comment type="caution">
    <text evidence="9">The sequence shown here is derived from an EMBL/GenBank/DDBJ whole genome shotgun (WGS) entry which is preliminary data.</text>
</comment>
<feature type="repeat" description="TPR" evidence="6">
    <location>
        <begin position="381"/>
        <end position="414"/>
    </location>
</feature>
<gene>
    <name evidence="9" type="ORF">NDU88_003951</name>
</gene>
<keyword evidence="10" id="KW-1185">Reference proteome</keyword>
<dbReference type="GO" id="GO:0101031">
    <property type="term" value="C:protein folding chaperone complex"/>
    <property type="evidence" value="ECO:0007669"/>
    <property type="project" value="TreeGrafter"/>
</dbReference>
<evidence type="ECO:0000256" key="5">
    <source>
        <dbReference type="ARBA" id="ARBA00054588"/>
    </source>
</evidence>
<feature type="region of interest" description="Disordered" evidence="7">
    <location>
        <begin position="280"/>
        <end position="312"/>
    </location>
</feature>
<proteinExistence type="inferred from homology"/>
<dbReference type="InterPro" id="IPR051966">
    <property type="entry name" value="RPAP3"/>
</dbReference>
<protein>
    <recommendedName>
        <fullName evidence="4">RNA polymerase II-associated protein 3</fullName>
    </recommendedName>
</protein>
<feature type="domain" description="RNA-polymerase II-associated protein 3-like C-terminal" evidence="8">
    <location>
        <begin position="579"/>
        <end position="669"/>
    </location>
</feature>
<name>A0AAV7SHD1_PLEWA</name>
<dbReference type="Pfam" id="PF13181">
    <property type="entry name" value="TPR_8"/>
    <property type="match status" value="2"/>
</dbReference>
<dbReference type="AlphaFoldDB" id="A0AAV7SHD1"/>
<comment type="function">
    <text evidence="5">May for an interface between the RNA polymerase II enzyme and chaperone/scaffolding protein.</text>
</comment>
<dbReference type="EMBL" id="JANPWB010000008">
    <property type="protein sequence ID" value="KAJ1163493.1"/>
    <property type="molecule type" value="Genomic_DNA"/>
</dbReference>
<dbReference type="Proteomes" id="UP001066276">
    <property type="component" value="Chromosome 4_2"/>
</dbReference>
<reference evidence="9" key="1">
    <citation type="journal article" date="2022" name="bioRxiv">
        <title>Sequencing and chromosome-scale assembly of the giantPleurodeles waltlgenome.</title>
        <authorList>
            <person name="Brown T."/>
            <person name="Elewa A."/>
            <person name="Iarovenko S."/>
            <person name="Subramanian E."/>
            <person name="Araus A.J."/>
            <person name="Petzold A."/>
            <person name="Susuki M."/>
            <person name="Suzuki K.-i.T."/>
            <person name="Hayashi T."/>
            <person name="Toyoda A."/>
            <person name="Oliveira C."/>
            <person name="Osipova E."/>
            <person name="Leigh N.D."/>
            <person name="Simon A."/>
            <person name="Yun M.H."/>
        </authorList>
    </citation>
    <scope>NUCLEOTIDE SEQUENCE</scope>
    <source>
        <strain evidence="9">20211129_DDA</strain>
        <tissue evidence="9">Liver</tissue>
    </source>
</reference>
<evidence type="ECO:0000256" key="3">
    <source>
        <dbReference type="ARBA" id="ARBA00038275"/>
    </source>
</evidence>
<dbReference type="PANTHER" id="PTHR46423">
    <property type="entry name" value="RNA POLYMERASE II-ASSOCIATED PROTEIN 3"/>
    <property type="match status" value="1"/>
</dbReference>
<dbReference type="InterPro" id="IPR025986">
    <property type="entry name" value="RPAP3-like_C"/>
</dbReference>
<dbReference type="SMART" id="SM00028">
    <property type="entry name" value="TPR"/>
    <property type="match status" value="6"/>
</dbReference>
<comment type="similarity">
    <text evidence="3">Belongs to the RPAP3 family.</text>
</comment>
<dbReference type="SUPFAM" id="SSF48452">
    <property type="entry name" value="TPR-like"/>
    <property type="match status" value="2"/>
</dbReference>
<keyword evidence="1" id="KW-0677">Repeat</keyword>
<evidence type="ECO:0000256" key="2">
    <source>
        <dbReference type="ARBA" id="ARBA00022803"/>
    </source>
</evidence>
<evidence type="ECO:0000256" key="7">
    <source>
        <dbReference type="SAM" id="MobiDB-lite"/>
    </source>
</evidence>
<dbReference type="PANTHER" id="PTHR46423:SF1">
    <property type="entry name" value="RNA POLYMERASE II-ASSOCIATED PROTEIN 3"/>
    <property type="match status" value="1"/>
</dbReference>
<dbReference type="PROSITE" id="PS50005">
    <property type="entry name" value="TPR"/>
    <property type="match status" value="4"/>
</dbReference>
<dbReference type="InterPro" id="IPR011990">
    <property type="entry name" value="TPR-like_helical_dom_sf"/>
</dbReference>
<keyword evidence="2 6" id="KW-0802">TPR repeat</keyword>
<organism evidence="9 10">
    <name type="scientific">Pleurodeles waltl</name>
    <name type="common">Iberian ribbed newt</name>
    <dbReference type="NCBI Taxonomy" id="8319"/>
    <lineage>
        <taxon>Eukaryota</taxon>
        <taxon>Metazoa</taxon>
        <taxon>Chordata</taxon>
        <taxon>Craniata</taxon>
        <taxon>Vertebrata</taxon>
        <taxon>Euteleostomi</taxon>
        <taxon>Amphibia</taxon>
        <taxon>Batrachia</taxon>
        <taxon>Caudata</taxon>
        <taxon>Salamandroidea</taxon>
        <taxon>Salamandridae</taxon>
        <taxon>Pleurodelinae</taxon>
        <taxon>Pleurodeles</taxon>
    </lineage>
</organism>